<organism evidence="2 3">
    <name type="scientific">Frigoribacterium faeni</name>
    <dbReference type="NCBI Taxonomy" id="145483"/>
    <lineage>
        <taxon>Bacteria</taxon>
        <taxon>Bacillati</taxon>
        <taxon>Actinomycetota</taxon>
        <taxon>Actinomycetes</taxon>
        <taxon>Micrococcales</taxon>
        <taxon>Microbacteriaceae</taxon>
        <taxon>Frigoribacterium</taxon>
    </lineage>
</organism>
<evidence type="ECO:0000256" key="1">
    <source>
        <dbReference type="SAM" id="Phobius"/>
    </source>
</evidence>
<keyword evidence="1" id="KW-0472">Membrane</keyword>
<evidence type="ECO:0000313" key="3">
    <source>
        <dbReference type="Proteomes" id="UP000522688"/>
    </source>
</evidence>
<gene>
    <name evidence="2" type="ORF">FB463_002640</name>
</gene>
<dbReference type="Proteomes" id="UP000522688">
    <property type="component" value="Unassembled WGS sequence"/>
</dbReference>
<accession>A0A7W3JKG2</accession>
<comment type="caution">
    <text evidence="2">The sequence shown here is derived from an EMBL/GenBank/DDBJ whole genome shotgun (WGS) entry which is preliminary data.</text>
</comment>
<sequence>MSPTFPFERVRPVMLRVVIASLIAAAVVAIVSIATSSFGDTSWRLIGTAAVFAAFALFSWFDAAVSSARSTWFALVGFAVSVYLFVAGMAKIWLTFPADYSDTVFDGFFGWLILAVIARIALVHVHLVLATEARLRSPLITGVTRVTLVLVALLALMLSLPVLFSPVDLDDRYWRAVGVIAVLDALGTVLIPLGYQLFAPPSDRARPIAPVAPVAPVAPGSAPGSAPEQHGADALHAVAGFRPPGAAYATPGTPLMLQWPKYADGTDLPADATGAPDFRGVVGYTDWLARSE</sequence>
<dbReference type="EMBL" id="JACGWW010000004">
    <property type="protein sequence ID" value="MBA8814369.1"/>
    <property type="molecule type" value="Genomic_DNA"/>
</dbReference>
<keyword evidence="1" id="KW-0812">Transmembrane</keyword>
<reference evidence="2 3" key="1">
    <citation type="submission" date="2020-07" db="EMBL/GenBank/DDBJ databases">
        <title>Sequencing the genomes of 1000 actinobacteria strains.</title>
        <authorList>
            <person name="Klenk H.-P."/>
        </authorList>
    </citation>
    <scope>NUCLEOTIDE SEQUENCE [LARGE SCALE GENOMIC DNA]</scope>
    <source>
        <strain evidence="2 3">DSM 10309</strain>
    </source>
</reference>
<dbReference type="OrthoDB" id="5018400at2"/>
<evidence type="ECO:0000313" key="2">
    <source>
        <dbReference type="EMBL" id="MBA8814369.1"/>
    </source>
</evidence>
<feature type="transmembrane region" description="Helical" evidence="1">
    <location>
        <begin position="12"/>
        <end position="35"/>
    </location>
</feature>
<dbReference type="AlphaFoldDB" id="A0A7W3JKG2"/>
<dbReference type="RefSeq" id="WP_146856838.1">
    <property type="nucleotide sequence ID" value="NZ_BAAAHR010000003.1"/>
</dbReference>
<name>A0A7W3JKG2_9MICO</name>
<feature type="transmembrane region" description="Helical" evidence="1">
    <location>
        <begin position="176"/>
        <end position="198"/>
    </location>
</feature>
<keyword evidence="1" id="KW-1133">Transmembrane helix</keyword>
<protein>
    <submittedName>
        <fullName evidence="2">Uncharacterized protein</fullName>
    </submittedName>
</protein>
<feature type="transmembrane region" description="Helical" evidence="1">
    <location>
        <begin position="73"/>
        <end position="96"/>
    </location>
</feature>
<proteinExistence type="predicted"/>
<feature type="transmembrane region" description="Helical" evidence="1">
    <location>
        <begin position="41"/>
        <end position="61"/>
    </location>
</feature>
<feature type="transmembrane region" description="Helical" evidence="1">
    <location>
        <begin position="142"/>
        <end position="164"/>
    </location>
</feature>
<feature type="transmembrane region" description="Helical" evidence="1">
    <location>
        <begin position="108"/>
        <end position="130"/>
    </location>
</feature>